<protein>
    <submittedName>
        <fullName evidence="1">Uncharacterized protein</fullName>
    </submittedName>
</protein>
<gene>
    <name evidence="1" type="ORF">Q7X28_02225</name>
</gene>
<comment type="caution">
    <text evidence="1">The sequence shown here is derived from an EMBL/GenBank/DDBJ whole genome shotgun (WGS) entry which is preliminary data.</text>
</comment>
<dbReference type="EMBL" id="JAUTIX010000001">
    <property type="protein sequence ID" value="MDP0396733.1"/>
    <property type="molecule type" value="Genomic_DNA"/>
</dbReference>
<dbReference type="RefSeq" id="WP_305110150.1">
    <property type="nucleotide sequence ID" value="NZ_JAUTIX010000001.1"/>
</dbReference>
<reference evidence="1" key="1">
    <citation type="submission" date="2023-08" db="EMBL/GenBank/DDBJ databases">
        <title>The draft genome of Tsukamurella strandjordii strain 050030.</title>
        <authorList>
            <person name="Zhao F."/>
            <person name="Feng Y."/>
            <person name="Zong Z."/>
        </authorList>
    </citation>
    <scope>NUCLEOTIDE SEQUENCE</scope>
    <source>
        <strain evidence="1">050030</strain>
    </source>
</reference>
<name>A0AA90NCM4_9ACTN</name>
<evidence type="ECO:0000313" key="2">
    <source>
        <dbReference type="Proteomes" id="UP001178281"/>
    </source>
</evidence>
<accession>A0AA90NCM4</accession>
<dbReference type="Proteomes" id="UP001178281">
    <property type="component" value="Unassembled WGS sequence"/>
</dbReference>
<evidence type="ECO:0000313" key="1">
    <source>
        <dbReference type="EMBL" id="MDP0396733.1"/>
    </source>
</evidence>
<dbReference type="AlphaFoldDB" id="A0AA90NCM4"/>
<keyword evidence="2" id="KW-1185">Reference proteome</keyword>
<organism evidence="1 2">
    <name type="scientific">Tsukamurella strandjordii</name>
    <dbReference type="NCBI Taxonomy" id="147577"/>
    <lineage>
        <taxon>Bacteria</taxon>
        <taxon>Bacillati</taxon>
        <taxon>Actinomycetota</taxon>
        <taxon>Actinomycetes</taxon>
        <taxon>Mycobacteriales</taxon>
        <taxon>Tsukamurellaceae</taxon>
        <taxon>Tsukamurella</taxon>
    </lineage>
</organism>
<proteinExistence type="predicted"/>
<sequence length="110" mass="12638">MYEDIARSRVDDLGRLLDEPVDFRISEQFPGWLTAAVDSGSWIYVRWGSSFPAEDHWSLWLGDEWFDFNEVPQNWSISMGDSMYPWGGVPLGFSFPDKEKATEILLKGEG</sequence>